<reference evidence="3 4" key="1">
    <citation type="submission" date="2019-11" db="EMBL/GenBank/DDBJ databases">
        <title>Complete Genome Sequence of Shewanella chilikensis Strain DC57, Isolated from Corroded Seal Rings at a floating production facility in Australia.</title>
        <authorList>
            <person name="Salgar-Chaparro S.J."/>
            <person name="Castillo-Villamizar G.A."/>
            <person name="Poehlein A."/>
            <person name="Daniel R."/>
            <person name="Machuca L."/>
        </authorList>
    </citation>
    <scope>NUCLEOTIDE SEQUENCE [LARGE SCALE GENOMIC DNA]</scope>
    <source>
        <strain evidence="3 4">DC57</strain>
    </source>
</reference>
<evidence type="ECO:0000313" key="3">
    <source>
        <dbReference type="EMBL" id="QIJ04430.1"/>
    </source>
</evidence>
<name>A0A6G7LRQ0_9GAMM</name>
<accession>A0A6G7LRQ0</accession>
<evidence type="ECO:0000313" key="4">
    <source>
        <dbReference type="Proteomes" id="UP000502117"/>
    </source>
</evidence>
<dbReference type="Proteomes" id="UP000502117">
    <property type="component" value="Chromosome"/>
</dbReference>
<dbReference type="Pfam" id="PF11739">
    <property type="entry name" value="YdbH-like"/>
    <property type="match status" value="1"/>
</dbReference>
<feature type="coiled-coil region" evidence="1">
    <location>
        <begin position="441"/>
        <end position="468"/>
    </location>
</feature>
<feature type="compositionally biased region" description="Low complexity" evidence="2">
    <location>
        <begin position="589"/>
        <end position="631"/>
    </location>
</feature>
<evidence type="ECO:0000256" key="1">
    <source>
        <dbReference type="SAM" id="Coils"/>
    </source>
</evidence>
<dbReference type="EMBL" id="CP045857">
    <property type="protein sequence ID" value="QIJ04430.1"/>
    <property type="molecule type" value="Genomic_DNA"/>
</dbReference>
<feature type="compositionally biased region" description="Polar residues" evidence="2">
    <location>
        <begin position="574"/>
        <end position="586"/>
    </location>
</feature>
<keyword evidence="1" id="KW-0175">Coiled coil</keyword>
<sequence length="1224" mass="131586">MRYRLPSKKRLTVWAVGLLLLLVLLPGALLVGLAWSLYERPQWLLPHINQYLAAQDIRIDELRLAPEGWDRLSFDYLKLDYQGSELEFHQLRLQLKSSVSAKRIWQLLTGEASTPPPGSIDWLMAQLQKVSYQDAGFSLTPELLLPGGDDGGQSLALDLNSVPEITLGPTRISLQPKAGVSDTPSTSLALDKAANPQSFILLLQKLQLSPSGQLVTELATRLQGGQQETHSGTQTRQETPLLALTADLKAKLANGAPAWRLTSQLHLKALQQALASVEQDPAAAPLISAFKLDEIVNAELMPSLGGDLFSQLTLDLTQGNINSRHCWLAPTIAMPGLEQVALKITPLPLEAKAHNSLTDSPLCPSSGAAASFSAKASANPSANAKAEVEAEVEDSDGAGLRFRFSGSTSEQIFELAPLRLTLSTTPAQRQALLALLAATPAQTSATKAAELESQLAQLQQVLAQEPAEKKQVKPLIAAIELTLDQGLDAELKPAKDNDTKGNETSMRVSLPSLTVRPLLPALMTEKQQASFGTPINRPSVAEWSPAALSSGERPSLLLTLENLQLQLPKAARAQQDTSVSLPQSAKPQGLNSPGSGLSSSGLSSSGSPNSGSPNSGSSGSSSQNSKPLSAEQRLELALQQAIQGLQLSLEQLPLEQASTDWRLEASLPSGFRWQSAAAELQLNEGASLNKGASMTLSGKLALESTSEGQQLDFSLAANPGFSTGAIQAGIEDKSIQLSGFKLSLLAPLTGSFNQGKLKLSLPAISCQLGELQAKSGPLALSIAQTSLLSPGLSRTLDANLNQKRHLPLLSQLLDERFASRLNLAFDGLNLSQTRHTKLGPRTETLLNLGYGSFSQTIDWQDNRLISEENWQLDNIPLHSRHDFMPIWPKRAKDPLGYRLNSRWTLDTDLADIKALAAKNLPLPPELVLRGETHMIADLKLEGLGRALQLQLDFNPLLSDLSGSISQLPFEGANLSALCRLNLDKEAKAPAEAELNCQQLKASVQAFNPGVLLTNLGLEGQLSLTPELDNNQSTQAKLLPGFRDADIQVRGQGELLKGQMLLPSFRLRLNAPSNAYLVLQGLSLEELLAIQPQEGIYADGIFDGVLPVFITGGQVSVKGGRLAARAPGGLIKIGNNPAVAQMRAGQPYLDFAFSTLEHLQYSTLASTYDMAPDGEAWLKVEVKGKAEGIERPIHLNYSHEENMLQLLRSLTIGDKLQTQIEASMQ</sequence>
<dbReference type="RefSeq" id="WP_165564962.1">
    <property type="nucleotide sequence ID" value="NZ_CP045857.1"/>
</dbReference>
<dbReference type="KEGG" id="schk:GII14_09825"/>
<protein>
    <submittedName>
        <fullName evidence="3">Uncharacterized protein</fullName>
    </submittedName>
</protein>
<dbReference type="AlphaFoldDB" id="A0A6G7LRQ0"/>
<organism evidence="3 4">
    <name type="scientific">Shewanella chilikensis</name>
    <dbReference type="NCBI Taxonomy" id="558541"/>
    <lineage>
        <taxon>Bacteria</taxon>
        <taxon>Pseudomonadati</taxon>
        <taxon>Pseudomonadota</taxon>
        <taxon>Gammaproteobacteria</taxon>
        <taxon>Alteromonadales</taxon>
        <taxon>Shewanellaceae</taxon>
        <taxon>Shewanella</taxon>
    </lineage>
</organism>
<gene>
    <name evidence="3" type="ORF">GII14_09825</name>
</gene>
<dbReference type="InterPro" id="IPR021730">
    <property type="entry name" value="YdbH"/>
</dbReference>
<feature type="region of interest" description="Disordered" evidence="2">
    <location>
        <begin position="569"/>
        <end position="631"/>
    </location>
</feature>
<evidence type="ECO:0000256" key="2">
    <source>
        <dbReference type="SAM" id="MobiDB-lite"/>
    </source>
</evidence>
<proteinExistence type="predicted"/>